<protein>
    <submittedName>
        <fullName evidence="2">Uncharacterized protein</fullName>
    </submittedName>
</protein>
<organism evidence="2 3">
    <name type="scientific">Lupinus luteus</name>
    <name type="common">European yellow lupine</name>
    <dbReference type="NCBI Taxonomy" id="3873"/>
    <lineage>
        <taxon>Eukaryota</taxon>
        <taxon>Viridiplantae</taxon>
        <taxon>Streptophyta</taxon>
        <taxon>Embryophyta</taxon>
        <taxon>Tracheophyta</taxon>
        <taxon>Spermatophyta</taxon>
        <taxon>Magnoliopsida</taxon>
        <taxon>eudicotyledons</taxon>
        <taxon>Gunneridae</taxon>
        <taxon>Pentapetalae</taxon>
        <taxon>rosids</taxon>
        <taxon>fabids</taxon>
        <taxon>Fabales</taxon>
        <taxon>Fabaceae</taxon>
        <taxon>Papilionoideae</taxon>
        <taxon>50 kb inversion clade</taxon>
        <taxon>genistoids sensu lato</taxon>
        <taxon>core genistoids</taxon>
        <taxon>Genisteae</taxon>
        <taxon>Lupinus</taxon>
    </lineage>
</organism>
<evidence type="ECO:0000313" key="2">
    <source>
        <dbReference type="EMBL" id="CAL0301670.1"/>
    </source>
</evidence>
<feature type="transmembrane region" description="Helical" evidence="1">
    <location>
        <begin position="52"/>
        <end position="75"/>
    </location>
</feature>
<dbReference type="Proteomes" id="UP001497480">
    <property type="component" value="Unassembled WGS sequence"/>
</dbReference>
<accession>A0AAV1VX96</accession>
<keyword evidence="1" id="KW-0472">Membrane</keyword>
<name>A0AAV1VX96_LUPLU</name>
<dbReference type="PANTHER" id="PTHR34967:SF1">
    <property type="entry name" value="OS02G0257200 PROTEIN"/>
    <property type="match status" value="1"/>
</dbReference>
<keyword evidence="1" id="KW-1133">Transmembrane helix</keyword>
<dbReference type="AlphaFoldDB" id="A0AAV1VX96"/>
<reference evidence="2 3" key="1">
    <citation type="submission" date="2024-03" db="EMBL/GenBank/DDBJ databases">
        <authorList>
            <person name="Martinez-Hernandez J."/>
        </authorList>
    </citation>
    <scope>NUCLEOTIDE SEQUENCE [LARGE SCALE GENOMIC DNA]</scope>
</reference>
<keyword evidence="3" id="KW-1185">Reference proteome</keyword>
<proteinExistence type="predicted"/>
<comment type="caution">
    <text evidence="2">The sequence shown here is derived from an EMBL/GenBank/DDBJ whole genome shotgun (WGS) entry which is preliminary data.</text>
</comment>
<evidence type="ECO:0000256" key="1">
    <source>
        <dbReference type="SAM" id="Phobius"/>
    </source>
</evidence>
<keyword evidence="1" id="KW-0812">Transmembrane</keyword>
<dbReference type="EMBL" id="CAXHTB010000002">
    <property type="protein sequence ID" value="CAL0301670.1"/>
    <property type="molecule type" value="Genomic_DNA"/>
</dbReference>
<sequence length="112" mass="12573">MKLASAREFRTYGPTISKNRYEYMNAGLYLFATIVLSYAFASQLPSEARHGLMLFLISFANIILVNLHGLFAHLAGIDFRFVRMNTEYGKVSKFLSSCAKSKQVPVTIINLG</sequence>
<dbReference type="PANTHER" id="PTHR34967">
    <property type="entry name" value="OS02G0257200 PROTEIN"/>
    <property type="match status" value="1"/>
</dbReference>
<evidence type="ECO:0000313" key="3">
    <source>
        <dbReference type="Proteomes" id="UP001497480"/>
    </source>
</evidence>
<gene>
    <name evidence="2" type="ORF">LLUT_LOCUS2730</name>
</gene>
<feature type="transmembrane region" description="Helical" evidence="1">
    <location>
        <begin position="21"/>
        <end position="40"/>
    </location>
</feature>